<gene>
    <name evidence="1" type="ORF">AK830_g1312</name>
</gene>
<dbReference type="EMBL" id="LKCW01000010">
    <property type="protein sequence ID" value="KPM45140.1"/>
    <property type="molecule type" value="Genomic_DNA"/>
</dbReference>
<evidence type="ECO:0000313" key="1">
    <source>
        <dbReference type="EMBL" id="KPM45140.1"/>
    </source>
</evidence>
<organism evidence="1 2">
    <name type="scientific">Neonectria ditissima</name>
    <dbReference type="NCBI Taxonomy" id="78410"/>
    <lineage>
        <taxon>Eukaryota</taxon>
        <taxon>Fungi</taxon>
        <taxon>Dikarya</taxon>
        <taxon>Ascomycota</taxon>
        <taxon>Pezizomycotina</taxon>
        <taxon>Sordariomycetes</taxon>
        <taxon>Hypocreomycetidae</taxon>
        <taxon>Hypocreales</taxon>
        <taxon>Nectriaceae</taxon>
        <taxon>Neonectria</taxon>
    </lineage>
</organism>
<dbReference type="AlphaFoldDB" id="A0A0N8H8P4"/>
<protein>
    <submittedName>
        <fullName evidence="1">Uncharacterized protein</fullName>
    </submittedName>
</protein>
<accession>A0A0N8H8P4</accession>
<keyword evidence="2" id="KW-1185">Reference proteome</keyword>
<reference evidence="1 2" key="1">
    <citation type="submission" date="2015-09" db="EMBL/GenBank/DDBJ databases">
        <title>Draft genome of a European isolate of the apple canker pathogen Neonectria ditissima.</title>
        <authorList>
            <person name="Gomez-Cortecero A."/>
            <person name="Harrison R.J."/>
            <person name="Armitage A.D."/>
        </authorList>
    </citation>
    <scope>NUCLEOTIDE SEQUENCE [LARGE SCALE GENOMIC DNA]</scope>
    <source>
        <strain evidence="1 2">R09/05</strain>
    </source>
</reference>
<dbReference type="Proteomes" id="UP000050424">
    <property type="component" value="Unassembled WGS sequence"/>
</dbReference>
<proteinExistence type="predicted"/>
<name>A0A0N8H8P4_9HYPO</name>
<comment type="caution">
    <text evidence="1">The sequence shown here is derived from an EMBL/GenBank/DDBJ whole genome shotgun (WGS) entry which is preliminary data.</text>
</comment>
<dbReference type="OrthoDB" id="3431997at2759"/>
<evidence type="ECO:0000313" key="2">
    <source>
        <dbReference type="Proteomes" id="UP000050424"/>
    </source>
</evidence>
<sequence>MEKIYTSAHVRLSLAITTAKRTDPLTAGVKHLPQGLDKQIYPLGEHEDQIRLTVTLHGQFSHKKPFIVLHDENDAEGPVPGTVTKESLLNAHTNITVPDRPGSAFDPLTEHLKCNMALKQFTFSFAFDVGIGKDTRRERFEWRPSRGEDVKVLDKWAWGWKLVRLGAPEGGQGSRSERGTGKTNDSNDTFAVWAENSTWTMSKCGKFHFIGAGSTGELSEEWAFMAIMSVLRLWDYLTGTLTTSSPLLYSLLGAGSVA</sequence>
<dbReference type="STRING" id="78410.A0A0N8H8P4"/>